<dbReference type="EMBL" id="MNAO01000002">
    <property type="protein sequence ID" value="OHV18257.1"/>
    <property type="molecule type" value="Genomic_DNA"/>
</dbReference>
<organism evidence="1 2">
    <name type="scientific">Methylorubrum extorquens</name>
    <name type="common">Methylobacterium dichloromethanicum</name>
    <name type="synonym">Methylobacterium extorquens</name>
    <dbReference type="NCBI Taxonomy" id="408"/>
    <lineage>
        <taxon>Bacteria</taxon>
        <taxon>Pseudomonadati</taxon>
        <taxon>Pseudomonadota</taxon>
        <taxon>Alphaproteobacteria</taxon>
        <taxon>Hyphomicrobiales</taxon>
        <taxon>Methylobacteriaceae</taxon>
        <taxon>Methylorubrum</taxon>
    </lineage>
</organism>
<name>A0A1S1PAQ9_METEX</name>
<accession>A0A1S1PAQ9</accession>
<protein>
    <submittedName>
        <fullName evidence="1">Uncharacterized protein</fullName>
    </submittedName>
</protein>
<sequence length="63" mass="6876">MKTLYNPLLANLAAFEAMSYRDRRLAGKRARHDAADAGYPNKAGQRVVRLPGGGTARLTLFSV</sequence>
<gene>
    <name evidence="1" type="ORF">BK022_00355</name>
</gene>
<evidence type="ECO:0000313" key="1">
    <source>
        <dbReference type="EMBL" id="OHV18257.1"/>
    </source>
</evidence>
<proteinExistence type="predicted"/>
<reference evidence="1 2" key="1">
    <citation type="submission" date="2016-10" db="EMBL/GenBank/DDBJ databases">
        <title>Draft genome sequence of Methylobacterium extorquens CP3, a seed endophyte of Crotalaria pumila with plant growth-promoting and metal tolerance properties.</title>
        <authorList>
            <person name="Sanchez-Lopez A.S."/>
            <person name="Van Hamme J.D."/>
            <person name="Thijs S."/>
            <person name="Mcammond B.M."/>
            <person name="Stevens V."/>
            <person name="Gonzalez-Chavez M.D.C."/>
            <person name="Vangronsveld J."/>
        </authorList>
    </citation>
    <scope>NUCLEOTIDE SEQUENCE [LARGE SCALE GENOMIC DNA]</scope>
    <source>
        <strain evidence="1 2">CP3</strain>
    </source>
</reference>
<dbReference type="Proteomes" id="UP000180215">
    <property type="component" value="Unassembled WGS sequence"/>
</dbReference>
<comment type="caution">
    <text evidence="1">The sequence shown here is derived from an EMBL/GenBank/DDBJ whole genome shotgun (WGS) entry which is preliminary data.</text>
</comment>
<evidence type="ECO:0000313" key="2">
    <source>
        <dbReference type="Proteomes" id="UP000180215"/>
    </source>
</evidence>
<dbReference type="AlphaFoldDB" id="A0A1S1PAQ9"/>